<dbReference type="RefSeq" id="WP_055154941.1">
    <property type="nucleotide sequence ID" value="NZ_CYZU01000059.1"/>
</dbReference>
<keyword evidence="1" id="KW-0732">Signal</keyword>
<name>A0A174KSM0_9FIRM</name>
<dbReference type="Proteomes" id="UP000095544">
    <property type="component" value="Unassembled WGS sequence"/>
</dbReference>
<feature type="chain" id="PRO_5008026359" evidence="1">
    <location>
        <begin position="27"/>
        <end position="182"/>
    </location>
</feature>
<accession>A0A174KSM0</accession>
<dbReference type="OrthoDB" id="2086699at2"/>
<sequence>MKKTKFMSMLALTAVVVSTMAVPVYAANNATAGTEVTYTANSAAPDAADWLVAYPKKIVLTDYNNSSANGAALKFELKDKLTSNPYNGDRTVTVAVQGYAPGGILMDKAGTGGDVRMGIAATAGGAEVSDPYTIGTMKKVNGGTENISTGYAYLNLPAAGNKAEGTYSKTVTFSFTDDAPAI</sequence>
<protein>
    <submittedName>
        <fullName evidence="2">Uncharacterized protein</fullName>
    </submittedName>
</protein>
<evidence type="ECO:0000313" key="2">
    <source>
        <dbReference type="EMBL" id="CUP12868.1"/>
    </source>
</evidence>
<dbReference type="STRING" id="39482.ERS852491_04342"/>
<feature type="signal peptide" evidence="1">
    <location>
        <begin position="1"/>
        <end position="26"/>
    </location>
</feature>
<evidence type="ECO:0000313" key="3">
    <source>
        <dbReference type="Proteomes" id="UP000095544"/>
    </source>
</evidence>
<reference evidence="2 3" key="1">
    <citation type="submission" date="2015-09" db="EMBL/GenBank/DDBJ databases">
        <authorList>
            <consortium name="Pathogen Informatics"/>
        </authorList>
    </citation>
    <scope>NUCLEOTIDE SEQUENCE [LARGE SCALE GENOMIC DNA]</scope>
    <source>
        <strain evidence="2 3">2789STDY5834876</strain>
    </source>
</reference>
<proteinExistence type="predicted"/>
<organism evidence="2 3">
    <name type="scientific">Faecalicatena contorta</name>
    <dbReference type="NCBI Taxonomy" id="39482"/>
    <lineage>
        <taxon>Bacteria</taxon>
        <taxon>Bacillati</taxon>
        <taxon>Bacillota</taxon>
        <taxon>Clostridia</taxon>
        <taxon>Lachnospirales</taxon>
        <taxon>Lachnospiraceae</taxon>
        <taxon>Faecalicatena</taxon>
    </lineage>
</organism>
<dbReference type="EMBL" id="CYZU01000059">
    <property type="protein sequence ID" value="CUP12868.1"/>
    <property type="molecule type" value="Genomic_DNA"/>
</dbReference>
<evidence type="ECO:0000256" key="1">
    <source>
        <dbReference type="SAM" id="SignalP"/>
    </source>
</evidence>
<gene>
    <name evidence="2" type="ORF">ERS852491_04342</name>
</gene>
<dbReference type="AlphaFoldDB" id="A0A174KSM0"/>